<dbReference type="RefSeq" id="XP_013786108.1">
    <property type="nucleotide sequence ID" value="XM_013930654.2"/>
</dbReference>
<comment type="similarity">
    <text evidence="2 7">Belongs to the XK family.</text>
</comment>
<feature type="transmembrane region" description="Helical" evidence="7">
    <location>
        <begin position="93"/>
        <end position="111"/>
    </location>
</feature>
<sequence length="419" mass="48146">MEFSKNNKNCDSLPNKARNDTGDQQPQERDLMNKDAPNSLESESQRCISSYFEKIFFPTMLVFGIYELAEYIGKISGDSHATKKYFVSGEFHLFVISLTCLLLPVITYTVYRVFEAFARGGDSFSHIPEEISGVSHNDEKFNKVCTLILHGLLIIPWQIRKHVEVLNFVVPRVCPFRAPNKKEKKTANELERNALVLQFFLDFYSGFVQVVLQLYILVSYFDGKIDFNTLSTWELVASVLSVKTLLCAVKRKDDGVLSSILSYLGWGSIFISRAVVFALATSVIYYGILGFSIIHALLFSVWISTLVWKSHEIGTSENPTPSLLSRQRKMYYFILVFFLFGLPSLIYWPYMFQLRESRRFVIYIVVVVLENAGLYGYGFLYMVVFPVITTTVQHNYCWRLHSFRGDIPCLLLLLEAFSN</sequence>
<feature type="transmembrane region" description="Helical" evidence="7">
    <location>
        <begin position="360"/>
        <end position="384"/>
    </location>
</feature>
<dbReference type="Pfam" id="PF09815">
    <property type="entry name" value="XK-related"/>
    <property type="match status" value="1"/>
</dbReference>
<keyword evidence="5 7" id="KW-1133">Transmembrane helix</keyword>
<evidence type="ECO:0000313" key="9">
    <source>
        <dbReference type="Proteomes" id="UP000694941"/>
    </source>
</evidence>
<reference evidence="10" key="1">
    <citation type="submission" date="2025-08" db="UniProtKB">
        <authorList>
            <consortium name="RefSeq"/>
        </authorList>
    </citation>
    <scope>IDENTIFICATION</scope>
    <source>
        <tissue evidence="10">Muscle</tissue>
    </source>
</reference>
<evidence type="ECO:0000256" key="3">
    <source>
        <dbReference type="ARBA" id="ARBA00022475"/>
    </source>
</evidence>
<dbReference type="GeneID" id="106470128"/>
<comment type="subcellular location">
    <subcellularLocation>
        <location evidence="1">Cell membrane</location>
        <topology evidence="1">Multi-pass membrane protein</topology>
    </subcellularLocation>
    <subcellularLocation>
        <location evidence="7">Membrane</location>
        <topology evidence="7">Multi-pass membrane protein</topology>
    </subcellularLocation>
</comment>
<keyword evidence="3" id="KW-1003">Cell membrane</keyword>
<keyword evidence="4 7" id="KW-0812">Transmembrane</keyword>
<dbReference type="Proteomes" id="UP000694941">
    <property type="component" value="Unplaced"/>
</dbReference>
<dbReference type="InterPro" id="IPR018629">
    <property type="entry name" value="XK-rel"/>
</dbReference>
<evidence type="ECO:0000256" key="4">
    <source>
        <dbReference type="ARBA" id="ARBA00022692"/>
    </source>
</evidence>
<feature type="transmembrane region" description="Helical" evidence="7">
    <location>
        <begin position="286"/>
        <end position="308"/>
    </location>
</feature>
<organism evidence="9 10">
    <name type="scientific">Limulus polyphemus</name>
    <name type="common">Atlantic horseshoe crab</name>
    <dbReference type="NCBI Taxonomy" id="6850"/>
    <lineage>
        <taxon>Eukaryota</taxon>
        <taxon>Metazoa</taxon>
        <taxon>Ecdysozoa</taxon>
        <taxon>Arthropoda</taxon>
        <taxon>Chelicerata</taxon>
        <taxon>Merostomata</taxon>
        <taxon>Xiphosura</taxon>
        <taxon>Limulidae</taxon>
        <taxon>Limulus</taxon>
    </lineage>
</organism>
<feature type="compositionally biased region" description="Basic and acidic residues" evidence="8">
    <location>
        <begin position="17"/>
        <end position="33"/>
    </location>
</feature>
<evidence type="ECO:0000256" key="2">
    <source>
        <dbReference type="ARBA" id="ARBA00008789"/>
    </source>
</evidence>
<keyword evidence="6 7" id="KW-0472">Membrane</keyword>
<gene>
    <name evidence="10" type="primary">LOC106470128</name>
</gene>
<feature type="region of interest" description="Disordered" evidence="8">
    <location>
        <begin position="1"/>
        <end position="41"/>
    </location>
</feature>
<accession>A0ABM1BPE6</accession>
<evidence type="ECO:0000256" key="6">
    <source>
        <dbReference type="ARBA" id="ARBA00023136"/>
    </source>
</evidence>
<feature type="transmembrane region" description="Helical" evidence="7">
    <location>
        <begin position="261"/>
        <end position="280"/>
    </location>
</feature>
<feature type="compositionally biased region" description="Polar residues" evidence="8">
    <location>
        <begin position="1"/>
        <end position="12"/>
    </location>
</feature>
<evidence type="ECO:0000256" key="1">
    <source>
        <dbReference type="ARBA" id="ARBA00004651"/>
    </source>
</evidence>
<dbReference type="PANTHER" id="PTHR16024:SF28">
    <property type="entry name" value="XK-RELATED PROTEIN"/>
    <property type="match status" value="1"/>
</dbReference>
<dbReference type="PANTHER" id="PTHR16024">
    <property type="entry name" value="XK-RELATED PROTEIN"/>
    <property type="match status" value="1"/>
</dbReference>
<evidence type="ECO:0000256" key="7">
    <source>
        <dbReference type="RuleBase" id="RU910716"/>
    </source>
</evidence>
<proteinExistence type="inferred from homology"/>
<keyword evidence="9" id="KW-1185">Reference proteome</keyword>
<evidence type="ECO:0000313" key="10">
    <source>
        <dbReference type="RefSeq" id="XP_013786108.1"/>
    </source>
</evidence>
<evidence type="ECO:0000256" key="5">
    <source>
        <dbReference type="ARBA" id="ARBA00022989"/>
    </source>
</evidence>
<feature type="transmembrane region" description="Helical" evidence="7">
    <location>
        <begin position="329"/>
        <end position="348"/>
    </location>
</feature>
<protein>
    <recommendedName>
        <fullName evidence="7">XK-related protein</fullName>
    </recommendedName>
</protein>
<evidence type="ECO:0000256" key="8">
    <source>
        <dbReference type="SAM" id="MobiDB-lite"/>
    </source>
</evidence>
<feature type="transmembrane region" description="Helical" evidence="7">
    <location>
        <begin position="194"/>
        <end position="218"/>
    </location>
</feature>
<dbReference type="InterPro" id="IPR050895">
    <property type="entry name" value="XK-related_scramblase"/>
</dbReference>
<name>A0ABM1BPE6_LIMPO</name>
<feature type="transmembrane region" description="Helical" evidence="7">
    <location>
        <begin position="55"/>
        <end position="73"/>
    </location>
</feature>